<proteinExistence type="predicted"/>
<evidence type="ECO:0000313" key="2">
    <source>
        <dbReference type="Proteomes" id="UP000236319"/>
    </source>
</evidence>
<gene>
    <name evidence="1" type="ORF">BOVATA_010200</name>
</gene>
<dbReference type="EMBL" id="BDSA01000001">
    <property type="protein sequence ID" value="GBE59527.1"/>
    <property type="molecule type" value="Genomic_DNA"/>
</dbReference>
<dbReference type="Proteomes" id="UP000236319">
    <property type="component" value="Unassembled WGS sequence"/>
</dbReference>
<dbReference type="GeneID" id="39873297"/>
<sequence length="115" mass="13652">MNRRGLSKLITGRTTLVKNRYWCATRFKAGHRHNVHLLIEETQQQRHAAPVVYSHRGGEHEQLVRWVRALDFADQRVFVVETCKVFDRAFERNATVTRQRHHRCYSAIFEGHRVT</sequence>
<reference evidence="1 2" key="1">
    <citation type="journal article" date="2017" name="BMC Genomics">
        <title>Whole-genome assembly of Babesia ovata and comparative genomics between closely related pathogens.</title>
        <authorList>
            <person name="Yamagishi J."/>
            <person name="Asada M."/>
            <person name="Hakimi H."/>
            <person name="Tanaka T.Q."/>
            <person name="Sugimoto C."/>
            <person name="Kawazu S."/>
        </authorList>
    </citation>
    <scope>NUCLEOTIDE SEQUENCE [LARGE SCALE GENOMIC DNA]</scope>
    <source>
        <strain evidence="1 2">Miyake</strain>
    </source>
</reference>
<dbReference type="AlphaFoldDB" id="A0A2H6K955"/>
<organism evidence="1 2">
    <name type="scientific">Babesia ovata</name>
    <dbReference type="NCBI Taxonomy" id="189622"/>
    <lineage>
        <taxon>Eukaryota</taxon>
        <taxon>Sar</taxon>
        <taxon>Alveolata</taxon>
        <taxon>Apicomplexa</taxon>
        <taxon>Aconoidasida</taxon>
        <taxon>Piroplasmida</taxon>
        <taxon>Babesiidae</taxon>
        <taxon>Babesia</taxon>
    </lineage>
</organism>
<dbReference type="RefSeq" id="XP_028865770.1">
    <property type="nucleotide sequence ID" value="XM_029009937.1"/>
</dbReference>
<keyword evidence="2" id="KW-1185">Reference proteome</keyword>
<evidence type="ECO:0000313" key="1">
    <source>
        <dbReference type="EMBL" id="GBE59527.1"/>
    </source>
</evidence>
<accession>A0A2H6K955</accession>
<protein>
    <submittedName>
        <fullName evidence="1">Uncharacterized protein</fullName>
    </submittedName>
</protein>
<dbReference type="OrthoDB" id="10691602at2759"/>
<comment type="caution">
    <text evidence="1">The sequence shown here is derived from an EMBL/GenBank/DDBJ whole genome shotgun (WGS) entry which is preliminary data.</text>
</comment>
<dbReference type="VEuPathDB" id="PiroplasmaDB:BOVATA_010200"/>
<name>A0A2H6K955_9APIC</name>